<organism evidence="1 2">
    <name type="scientific">Brasilonema sennae CENA114</name>
    <dbReference type="NCBI Taxonomy" id="415709"/>
    <lineage>
        <taxon>Bacteria</taxon>
        <taxon>Bacillati</taxon>
        <taxon>Cyanobacteriota</taxon>
        <taxon>Cyanophyceae</taxon>
        <taxon>Nostocales</taxon>
        <taxon>Scytonemataceae</taxon>
        <taxon>Brasilonema</taxon>
        <taxon>Bromeliae group (in: Brasilonema)</taxon>
    </lineage>
</organism>
<dbReference type="EMBL" id="CP030118">
    <property type="protein sequence ID" value="QDL09746.1"/>
    <property type="molecule type" value="Genomic_DNA"/>
</dbReference>
<name>A0A856MLE5_9CYAN</name>
<protein>
    <submittedName>
        <fullName evidence="1">Uncharacterized protein</fullName>
    </submittedName>
</protein>
<reference evidence="1 2" key="1">
    <citation type="submission" date="2018-06" db="EMBL/GenBank/DDBJ databases">
        <title>Comparative genomics of Brasilonema spp. strains.</title>
        <authorList>
            <person name="Alvarenga D.O."/>
            <person name="Fiore M.F."/>
            <person name="Varani A.M."/>
        </authorList>
    </citation>
    <scope>NUCLEOTIDE SEQUENCE [LARGE SCALE GENOMIC DNA]</scope>
    <source>
        <strain evidence="1 2">CENA114</strain>
    </source>
</reference>
<sequence>MREVLNEPVSSNTSFYADLKNGQRPQVSQQEVKVVAQKIVLPEATIHVSEYENPDNKITLHVTHNSADVAEWVRQSDNFASNPETSVPSNLVGMLTSVTDVSRNSRYIIDGESGEIVESNVLSHSRYTWGVGLYTYCDRLSTGLPSGQLENIYWQSSGFWQELFTKFIFDLYKDNEKRIVSPKKLLQANNRQNKPSCLFRLNTIDMKIAYAYEFPVTYEDGKSNNHMILSPQFVPRVHGAGSSTDGYIVCTVASENSDEIWIFDAKNLAQGSVCKLDHPELNFSYTIHTTWLPKIAPRTATYNCPVREDYQEQVTRPSGSNSKFKVQNSKLKTISRSLNSLRYC</sequence>
<dbReference type="KEGG" id="bsen:DP114_19220"/>
<gene>
    <name evidence="1" type="ORF">DP114_19220</name>
</gene>
<evidence type="ECO:0000313" key="1">
    <source>
        <dbReference type="EMBL" id="QDL09746.1"/>
    </source>
</evidence>
<keyword evidence="2" id="KW-1185">Reference proteome</keyword>
<dbReference type="Proteomes" id="UP000503129">
    <property type="component" value="Chromosome"/>
</dbReference>
<evidence type="ECO:0000313" key="2">
    <source>
        <dbReference type="Proteomes" id="UP000503129"/>
    </source>
</evidence>
<dbReference type="RefSeq" id="WP_171976859.1">
    <property type="nucleotide sequence ID" value="NZ_CAWOXK010000001.1"/>
</dbReference>
<accession>A0A856MLE5</accession>
<dbReference type="AlphaFoldDB" id="A0A856MLE5"/>
<proteinExistence type="predicted"/>